<dbReference type="Proteomes" id="UP000001351">
    <property type="component" value="Chromosome"/>
</dbReference>
<keyword evidence="3" id="KW-1185">Reference proteome</keyword>
<dbReference type="EMBL" id="CP002271">
    <property type="protein sequence ID" value="ADO70335.1"/>
    <property type="molecule type" value="Genomic_DNA"/>
</dbReference>
<reference evidence="2 3" key="1">
    <citation type="journal article" date="2011" name="Mol. Biol. Evol.">
        <title>Comparative genomic analysis of fruiting body formation in Myxococcales.</title>
        <authorList>
            <person name="Huntley S."/>
            <person name="Hamann N."/>
            <person name="Wegener-Feldbrugge S."/>
            <person name="Treuner-Lange A."/>
            <person name="Kube M."/>
            <person name="Reinhardt R."/>
            <person name="Klages S."/>
            <person name="Muller R."/>
            <person name="Ronning C.M."/>
            <person name="Nierman W.C."/>
            <person name="Sogaard-Andersen L."/>
        </authorList>
    </citation>
    <scope>NUCLEOTIDE SEQUENCE [LARGE SCALE GENOMIC DNA]</scope>
    <source>
        <strain evidence="2 3">DW4/3-1</strain>
    </source>
</reference>
<sequence length="313" mass="34893">MPRVSPKPSELFHYTGPDLEEPGYTTYKHLRDDCELDCEYLEECWTKFKQLGLADPDFLARFPAECPERIWEMRLACILAGWGIDLVPSPRRGAGMDYGIRLKEGRTVWVEATAPRSGEGADQVWAPNDTLLFGAEIERTTGLRYLNSIAKKREQFERAIQAQLVAPNDGLIIAISGVQIPLTDHQTPGEAPLIVKVLFGLGDSPFLVDLHSGRSRRGPPMPRPSFRKSRGSNVPSRLFLTPDAGEVTGVLFDPYGPKNRPETRGCVAGHDFIFVHNPHARVPLNIGQFGEGQEFFIRLDSIQQCARAEKAPT</sequence>
<evidence type="ECO:0000313" key="3">
    <source>
        <dbReference type="Proteomes" id="UP000001351"/>
    </source>
</evidence>
<organism evidence="2 3">
    <name type="scientific">Stigmatella aurantiaca (strain DW4/3-1)</name>
    <dbReference type="NCBI Taxonomy" id="378806"/>
    <lineage>
        <taxon>Bacteria</taxon>
        <taxon>Pseudomonadati</taxon>
        <taxon>Myxococcota</taxon>
        <taxon>Myxococcia</taxon>
        <taxon>Myxococcales</taxon>
        <taxon>Cystobacterineae</taxon>
        <taxon>Archangiaceae</taxon>
        <taxon>Stigmatella</taxon>
    </lineage>
</organism>
<dbReference type="AlphaFoldDB" id="E3FHR3"/>
<name>E3FHR3_STIAD</name>
<proteinExistence type="predicted"/>
<dbReference type="STRING" id="378806.STAUR_2531"/>
<dbReference type="HOGENOM" id="CLU_888289_0_0_7"/>
<evidence type="ECO:0000256" key="1">
    <source>
        <dbReference type="SAM" id="MobiDB-lite"/>
    </source>
</evidence>
<gene>
    <name evidence="2" type="ordered locus">STAUR_2531</name>
</gene>
<feature type="region of interest" description="Disordered" evidence="1">
    <location>
        <begin position="210"/>
        <end position="232"/>
    </location>
</feature>
<accession>E3FHR3</accession>
<protein>
    <submittedName>
        <fullName evidence="2">Uncharacterized protein</fullName>
    </submittedName>
</protein>
<evidence type="ECO:0000313" key="2">
    <source>
        <dbReference type="EMBL" id="ADO70335.1"/>
    </source>
</evidence>
<dbReference type="KEGG" id="sur:STAUR_2531"/>